<dbReference type="NCBIfam" id="TIGR01730">
    <property type="entry name" value="RND_mfp"/>
    <property type="match status" value="1"/>
</dbReference>
<dbReference type="InterPro" id="IPR058792">
    <property type="entry name" value="Beta-barrel_RND_2"/>
</dbReference>
<evidence type="ECO:0000259" key="6">
    <source>
        <dbReference type="Pfam" id="PF25973"/>
    </source>
</evidence>
<dbReference type="PROSITE" id="PS51257">
    <property type="entry name" value="PROKAR_LIPOPROTEIN"/>
    <property type="match status" value="1"/>
</dbReference>
<dbReference type="Proteomes" id="UP000319980">
    <property type="component" value="Unassembled WGS sequence"/>
</dbReference>
<dbReference type="Pfam" id="PF25971">
    <property type="entry name" value="CzcB_N"/>
    <property type="match status" value="1"/>
</dbReference>
<feature type="domain" description="CzcB-like C-terminal circularly permuted SH3-like" evidence="7">
    <location>
        <begin position="345"/>
        <end position="404"/>
    </location>
</feature>
<comment type="similarity">
    <text evidence="1">Belongs to the membrane fusion protein (MFP) (TC 8.A.1) family.</text>
</comment>
<dbReference type="InterPro" id="IPR006143">
    <property type="entry name" value="RND_pump_MFP"/>
</dbReference>
<feature type="domain" description="CzcB-like barrel-sandwich hybrid" evidence="6">
    <location>
        <begin position="186"/>
        <end position="259"/>
    </location>
</feature>
<dbReference type="Pfam" id="PF25973">
    <property type="entry name" value="BSH_CzcB"/>
    <property type="match status" value="1"/>
</dbReference>
<evidence type="ECO:0000313" key="8">
    <source>
        <dbReference type="EMBL" id="TWT22455.1"/>
    </source>
</evidence>
<protein>
    <submittedName>
        <fullName evidence="8">Efflux RND transporter periplasmic adaptor subunit</fullName>
    </submittedName>
</protein>
<proteinExistence type="inferred from homology"/>
<feature type="chain" id="PRO_5022731125" evidence="3">
    <location>
        <begin position="21"/>
        <end position="416"/>
    </location>
</feature>
<evidence type="ECO:0000259" key="4">
    <source>
        <dbReference type="Pfam" id="PF25954"/>
    </source>
</evidence>
<name>A0A5C5UA35_9GAMM</name>
<sequence>MNLRPLLSAMALSLSLAACGAPDDHAGDAHGHEEGAHAEAVRGEHGGRVLEQDGFAVELAIAESGTPPTFQAWLYHDGKPLPASAGRVQVELTRLGGAREAHALVPQADGSLRADGTVGEPHSFDVEVNATVDGKALRWRYESYEGRTTIPAQVADESGIRVAPVQAGTIADEHEVQGLLTPIEGRAAHVAARFPGPIRRVAVEIGDRVRAGQTLATVESNLSLTPYAVTSPIAGVVLARSATVGSVAAEGTALFEIADLSTLWVDLHVFGRDAQHIVPGVPVTVTRLSDGVTAQTTLERVLPGTATASQSTVARAALANEDGLWRPGSAVKARITVAEQPAALVVPLAALQAFRDRDVVFVRVGDIYEARPVELGQRDAGHVEILSGLAAGDEVVVEQSYLVKADIEKSGASHDH</sequence>
<dbReference type="Gene3D" id="2.40.420.20">
    <property type="match status" value="1"/>
</dbReference>
<dbReference type="AlphaFoldDB" id="A0A5C5UA35"/>
<dbReference type="GO" id="GO:0015679">
    <property type="term" value="P:plasma membrane copper ion transport"/>
    <property type="evidence" value="ECO:0007669"/>
    <property type="project" value="TreeGrafter"/>
</dbReference>
<dbReference type="GO" id="GO:0060003">
    <property type="term" value="P:copper ion export"/>
    <property type="evidence" value="ECO:0007669"/>
    <property type="project" value="TreeGrafter"/>
</dbReference>
<dbReference type="OrthoDB" id="9768185at2"/>
<dbReference type="InterPro" id="IPR058647">
    <property type="entry name" value="BSH_CzcB-like"/>
</dbReference>
<dbReference type="GO" id="GO:0016020">
    <property type="term" value="C:membrane"/>
    <property type="evidence" value="ECO:0007669"/>
    <property type="project" value="InterPro"/>
</dbReference>
<dbReference type="InterPro" id="IPR058649">
    <property type="entry name" value="CzcB_C"/>
</dbReference>
<evidence type="ECO:0000259" key="5">
    <source>
        <dbReference type="Pfam" id="PF25971"/>
    </source>
</evidence>
<dbReference type="PANTHER" id="PTHR30097">
    <property type="entry name" value="CATION EFFLUX SYSTEM PROTEIN CUSB"/>
    <property type="match status" value="1"/>
</dbReference>
<dbReference type="FunFam" id="2.40.420.20:FF:000006">
    <property type="entry name" value="RND family efflux transporter MFP subunit"/>
    <property type="match status" value="1"/>
</dbReference>
<dbReference type="GO" id="GO:0022857">
    <property type="term" value="F:transmembrane transporter activity"/>
    <property type="evidence" value="ECO:0007669"/>
    <property type="project" value="InterPro"/>
</dbReference>
<feature type="signal peptide" evidence="3">
    <location>
        <begin position="1"/>
        <end position="20"/>
    </location>
</feature>
<dbReference type="SUPFAM" id="SSF51230">
    <property type="entry name" value="Single hybrid motif"/>
    <property type="match status" value="1"/>
</dbReference>
<evidence type="ECO:0000256" key="3">
    <source>
        <dbReference type="SAM" id="SignalP"/>
    </source>
</evidence>
<accession>A0A5C5UA35</accession>
<keyword evidence="2" id="KW-0813">Transport</keyword>
<evidence type="ECO:0000256" key="1">
    <source>
        <dbReference type="ARBA" id="ARBA00009477"/>
    </source>
</evidence>
<dbReference type="RefSeq" id="WP_146385820.1">
    <property type="nucleotide sequence ID" value="NZ_VOHK01000002.1"/>
</dbReference>
<dbReference type="Pfam" id="PF25954">
    <property type="entry name" value="Beta-barrel_RND_2"/>
    <property type="match status" value="1"/>
</dbReference>
<dbReference type="PANTHER" id="PTHR30097:SF4">
    <property type="entry name" value="SLR6042 PROTEIN"/>
    <property type="match status" value="1"/>
</dbReference>
<organism evidence="8 9">
    <name type="scientific">Luteimonas marina</name>
    <dbReference type="NCBI Taxonomy" id="488485"/>
    <lineage>
        <taxon>Bacteria</taxon>
        <taxon>Pseudomonadati</taxon>
        <taxon>Pseudomonadota</taxon>
        <taxon>Gammaproteobacteria</taxon>
        <taxon>Lysobacterales</taxon>
        <taxon>Lysobacteraceae</taxon>
        <taxon>Luteimonas</taxon>
    </lineage>
</organism>
<dbReference type="Pfam" id="PF25975">
    <property type="entry name" value="CzcB_C"/>
    <property type="match status" value="1"/>
</dbReference>
<keyword evidence="3" id="KW-0732">Signal</keyword>
<dbReference type="InterPro" id="IPR058646">
    <property type="entry name" value="CzcB_N"/>
</dbReference>
<evidence type="ECO:0000256" key="2">
    <source>
        <dbReference type="ARBA" id="ARBA00022448"/>
    </source>
</evidence>
<dbReference type="GO" id="GO:0046914">
    <property type="term" value="F:transition metal ion binding"/>
    <property type="evidence" value="ECO:0007669"/>
    <property type="project" value="TreeGrafter"/>
</dbReference>
<evidence type="ECO:0000313" key="9">
    <source>
        <dbReference type="Proteomes" id="UP000319980"/>
    </source>
</evidence>
<dbReference type="EMBL" id="VOHK01000002">
    <property type="protein sequence ID" value="TWT22455.1"/>
    <property type="molecule type" value="Genomic_DNA"/>
</dbReference>
<evidence type="ECO:0000259" key="7">
    <source>
        <dbReference type="Pfam" id="PF25975"/>
    </source>
</evidence>
<dbReference type="InterPro" id="IPR051909">
    <property type="entry name" value="MFP_Cation_Efflux"/>
</dbReference>
<dbReference type="Gene3D" id="2.40.50.100">
    <property type="match status" value="1"/>
</dbReference>
<dbReference type="GO" id="GO:0030288">
    <property type="term" value="C:outer membrane-bounded periplasmic space"/>
    <property type="evidence" value="ECO:0007669"/>
    <property type="project" value="TreeGrafter"/>
</dbReference>
<comment type="caution">
    <text evidence="8">The sequence shown here is derived from an EMBL/GenBank/DDBJ whole genome shotgun (WGS) entry which is preliminary data.</text>
</comment>
<feature type="domain" description="CzcB N-terminal" evidence="5">
    <location>
        <begin position="47"/>
        <end position="138"/>
    </location>
</feature>
<gene>
    <name evidence="8" type="ORF">FQY83_05375</name>
</gene>
<keyword evidence="9" id="KW-1185">Reference proteome</keyword>
<dbReference type="CDD" id="cd06850">
    <property type="entry name" value="biotinyl_domain"/>
    <property type="match status" value="1"/>
</dbReference>
<feature type="domain" description="CusB-like beta-barrel" evidence="4">
    <location>
        <begin position="262"/>
        <end position="336"/>
    </location>
</feature>
<reference evidence="8 9" key="1">
    <citation type="journal article" date="2008" name="Int. J. Syst. Evol. Microbiol.">
        <title>Luteimonas marina sp. nov., isolated from seawater.</title>
        <authorList>
            <person name="Baik K.S."/>
            <person name="Park S.C."/>
            <person name="Kim M.S."/>
            <person name="Kim E.M."/>
            <person name="Park C."/>
            <person name="Chun J."/>
            <person name="Seong C.N."/>
        </authorList>
    </citation>
    <scope>NUCLEOTIDE SEQUENCE [LARGE SCALE GENOMIC DNA]</scope>
    <source>
        <strain evidence="8 9">FR1330</strain>
    </source>
</reference>
<dbReference type="InterPro" id="IPR011053">
    <property type="entry name" value="Single_hybrid_motif"/>
</dbReference>